<evidence type="ECO:0000313" key="2">
    <source>
        <dbReference type="EMBL" id="EEZ62065.1"/>
    </source>
</evidence>
<dbReference type="GO" id="GO:0008929">
    <property type="term" value="F:methylglyoxal synthase activity"/>
    <property type="evidence" value="ECO:0007669"/>
    <property type="project" value="InterPro"/>
</dbReference>
<dbReference type="HOGENOM" id="CLU_045532_2_2_11"/>
<keyword evidence="2" id="KW-0808">Transferase</keyword>
<accession>D0WEC7</accession>
<dbReference type="GeneID" id="85006832"/>
<dbReference type="InterPro" id="IPR004363">
    <property type="entry name" value="Methylgl_synth"/>
</dbReference>
<dbReference type="EMBL" id="ACUX02000004">
    <property type="protein sequence ID" value="EEZ62065.1"/>
    <property type="molecule type" value="Genomic_DNA"/>
</dbReference>
<feature type="domain" description="DAGKc" evidence="1">
    <location>
        <begin position="1"/>
        <end position="124"/>
    </location>
</feature>
<dbReference type="InterPro" id="IPR045540">
    <property type="entry name" value="YegS/DAGK_C"/>
</dbReference>
<evidence type="ECO:0000313" key="3">
    <source>
        <dbReference type="Proteomes" id="UP000006001"/>
    </source>
</evidence>
<dbReference type="GO" id="GO:0005829">
    <property type="term" value="C:cytosol"/>
    <property type="evidence" value="ECO:0007669"/>
    <property type="project" value="TreeGrafter"/>
</dbReference>
<dbReference type="PANTHER" id="PTHR30492">
    <property type="entry name" value="METHYLGLYOXAL SYNTHASE"/>
    <property type="match status" value="1"/>
</dbReference>
<dbReference type="Gene3D" id="3.40.50.10330">
    <property type="entry name" value="Probable inorganic polyphosphate/atp-NAD kinase, domain 1"/>
    <property type="match status" value="1"/>
</dbReference>
<evidence type="ECO:0000259" key="1">
    <source>
        <dbReference type="PROSITE" id="PS50146"/>
    </source>
</evidence>
<dbReference type="Proteomes" id="UP000006001">
    <property type="component" value="Unassembled WGS sequence"/>
</dbReference>
<protein>
    <submittedName>
        <fullName evidence="2">Diacylglycerol kinase catalytic domain protein</fullName>
    </submittedName>
</protein>
<dbReference type="STRING" id="649764.HMPREF0762_00157"/>
<dbReference type="GO" id="GO:0016301">
    <property type="term" value="F:kinase activity"/>
    <property type="evidence" value="ECO:0007669"/>
    <property type="project" value="UniProtKB-KW"/>
</dbReference>
<sequence length="301" mass="32234">MKILIINNLASGQYDTAIYDFIRSAARDGDEICLRNTDGTTPISALIEDARTFDRVVAAGGDGTVACVMYALRYSGIPVLPFPSGTANLLSMNLQNPEEPHALAALLRDGRILDFDMGEISTENDSRGFAIMAGSGYDATLMATAAPGKHALGSMAYFLAASVNLLPQRSDIKLTIDGVSYETKGIGIVLVNFSKITAELSITHVNQPRDGMLDVVVLKAKSAFDLLPSIFAALLDVDGKFPDRGDALDIYSGREITVEADPAFLIEHDGEPTELSTPYTVRVLPAASRLVVSDDAVKLFE</sequence>
<dbReference type="eggNOG" id="COG1597">
    <property type="taxonomic scope" value="Bacteria"/>
</dbReference>
<dbReference type="Gene3D" id="2.60.200.40">
    <property type="match status" value="1"/>
</dbReference>
<dbReference type="SUPFAM" id="SSF111331">
    <property type="entry name" value="NAD kinase/diacylglycerol kinase-like"/>
    <property type="match status" value="1"/>
</dbReference>
<dbReference type="PANTHER" id="PTHR30492:SF0">
    <property type="entry name" value="METHYLGLYOXAL SYNTHASE"/>
    <property type="match status" value="1"/>
</dbReference>
<dbReference type="AlphaFoldDB" id="D0WEC7"/>
<dbReference type="OrthoDB" id="3171056at2"/>
<reference evidence="2" key="1">
    <citation type="submission" date="2009-10" db="EMBL/GenBank/DDBJ databases">
        <authorList>
            <person name="Weinstock G."/>
            <person name="Sodergren E."/>
            <person name="Clifton S."/>
            <person name="Fulton L."/>
            <person name="Fulton B."/>
            <person name="Courtney L."/>
            <person name="Fronick C."/>
            <person name="Harrison M."/>
            <person name="Strong C."/>
            <person name="Farmer C."/>
            <person name="Delahaunty K."/>
            <person name="Markovic C."/>
            <person name="Hall O."/>
            <person name="Minx P."/>
            <person name="Tomlinson C."/>
            <person name="Mitreva M."/>
            <person name="Nelson J."/>
            <person name="Hou S."/>
            <person name="Wollam A."/>
            <person name="Pepin K.H."/>
            <person name="Johnson M."/>
            <person name="Bhonagiri V."/>
            <person name="Nash W.E."/>
            <person name="Warren W."/>
            <person name="Chinwalla A."/>
            <person name="Mardis E.R."/>
            <person name="Wilson R.K."/>
        </authorList>
    </citation>
    <scope>NUCLEOTIDE SEQUENCE [LARGE SCALE GENOMIC DNA]</scope>
    <source>
        <strain evidence="2">ATCC 700122</strain>
    </source>
</reference>
<gene>
    <name evidence="2" type="ORF">HMPREF0762_00157</name>
</gene>
<organism evidence="2 3">
    <name type="scientific">Slackia exigua (strain ATCC 700122 / DSM 15923 / CIP 105133 / JCM 11022 / KCTC 5966 / S-7)</name>
    <dbReference type="NCBI Taxonomy" id="649764"/>
    <lineage>
        <taxon>Bacteria</taxon>
        <taxon>Bacillati</taxon>
        <taxon>Actinomycetota</taxon>
        <taxon>Coriobacteriia</taxon>
        <taxon>Eggerthellales</taxon>
        <taxon>Eggerthellaceae</taxon>
        <taxon>Slackia</taxon>
    </lineage>
</organism>
<proteinExistence type="predicted"/>
<keyword evidence="2" id="KW-0418">Kinase</keyword>
<keyword evidence="3" id="KW-1185">Reference proteome</keyword>
<dbReference type="RefSeq" id="WP_006361401.1">
    <property type="nucleotide sequence ID" value="NZ_GG700630.1"/>
</dbReference>
<comment type="caution">
    <text evidence="2">The sequence shown here is derived from an EMBL/GenBank/DDBJ whole genome shotgun (WGS) entry which is preliminary data.</text>
</comment>
<name>D0WEC7_SLAES</name>
<dbReference type="Pfam" id="PF00781">
    <property type="entry name" value="DAGK_cat"/>
    <property type="match status" value="1"/>
</dbReference>
<dbReference type="InterPro" id="IPR001206">
    <property type="entry name" value="Diacylglycerol_kinase_cat_dom"/>
</dbReference>
<dbReference type="GO" id="GO:0019242">
    <property type="term" value="P:methylglyoxal biosynthetic process"/>
    <property type="evidence" value="ECO:0007669"/>
    <property type="project" value="InterPro"/>
</dbReference>
<dbReference type="InterPro" id="IPR017438">
    <property type="entry name" value="ATP-NAD_kinase_N"/>
</dbReference>
<dbReference type="InterPro" id="IPR016064">
    <property type="entry name" value="NAD/diacylglycerol_kinase_sf"/>
</dbReference>
<dbReference type="PROSITE" id="PS50146">
    <property type="entry name" value="DAGK"/>
    <property type="match status" value="1"/>
</dbReference>
<dbReference type="Pfam" id="PF19279">
    <property type="entry name" value="YegS_C"/>
    <property type="match status" value="1"/>
</dbReference>